<dbReference type="Proteomes" id="UP001177670">
    <property type="component" value="Unassembled WGS sequence"/>
</dbReference>
<protein>
    <submittedName>
        <fullName evidence="2">Uncharacterized protein</fullName>
    </submittedName>
</protein>
<keyword evidence="3" id="KW-1185">Reference proteome</keyword>
<reference evidence="2" key="1">
    <citation type="submission" date="2021-10" db="EMBL/GenBank/DDBJ databases">
        <title>Melipona bicolor Genome sequencing and assembly.</title>
        <authorList>
            <person name="Araujo N.S."/>
            <person name="Arias M.C."/>
        </authorList>
    </citation>
    <scope>NUCLEOTIDE SEQUENCE</scope>
    <source>
        <strain evidence="2">USP_2M_L1-L4_2017</strain>
        <tissue evidence="2">Whole body</tissue>
    </source>
</reference>
<evidence type="ECO:0000313" key="3">
    <source>
        <dbReference type="Proteomes" id="UP001177670"/>
    </source>
</evidence>
<dbReference type="EMBL" id="JAHYIQ010000005">
    <property type="protein sequence ID" value="KAK1132037.1"/>
    <property type="molecule type" value="Genomic_DNA"/>
</dbReference>
<organism evidence="2 3">
    <name type="scientific">Melipona bicolor</name>
    <dbReference type="NCBI Taxonomy" id="60889"/>
    <lineage>
        <taxon>Eukaryota</taxon>
        <taxon>Metazoa</taxon>
        <taxon>Ecdysozoa</taxon>
        <taxon>Arthropoda</taxon>
        <taxon>Hexapoda</taxon>
        <taxon>Insecta</taxon>
        <taxon>Pterygota</taxon>
        <taxon>Neoptera</taxon>
        <taxon>Endopterygota</taxon>
        <taxon>Hymenoptera</taxon>
        <taxon>Apocrita</taxon>
        <taxon>Aculeata</taxon>
        <taxon>Apoidea</taxon>
        <taxon>Anthophila</taxon>
        <taxon>Apidae</taxon>
        <taxon>Melipona</taxon>
    </lineage>
</organism>
<gene>
    <name evidence="2" type="ORF">K0M31_016178</name>
</gene>
<name>A0AA40G6J2_9HYME</name>
<feature type="region of interest" description="Disordered" evidence="1">
    <location>
        <begin position="100"/>
        <end position="127"/>
    </location>
</feature>
<comment type="caution">
    <text evidence="2">The sequence shown here is derived from an EMBL/GenBank/DDBJ whole genome shotgun (WGS) entry which is preliminary data.</text>
</comment>
<sequence length="127" mass="14229">MVKPIKHLPGFTSNFSGPRLNDALFRPAIPPLQTTHTYTRTGNKLTSLAVYTRSVFLVKGARTGSEVMFASADAADAICVQNGPKLKLEGWRPMEEYIEEVEDEEEEEDEGEVTEEGNEEKLRKREG</sequence>
<feature type="compositionally biased region" description="Acidic residues" evidence="1">
    <location>
        <begin position="100"/>
        <end position="118"/>
    </location>
</feature>
<evidence type="ECO:0000313" key="2">
    <source>
        <dbReference type="EMBL" id="KAK1132037.1"/>
    </source>
</evidence>
<accession>A0AA40G6J2</accession>
<proteinExistence type="predicted"/>
<dbReference type="AlphaFoldDB" id="A0AA40G6J2"/>
<evidence type="ECO:0000256" key="1">
    <source>
        <dbReference type="SAM" id="MobiDB-lite"/>
    </source>
</evidence>